<feature type="transmembrane region" description="Helical" evidence="6">
    <location>
        <begin position="321"/>
        <end position="338"/>
    </location>
</feature>
<feature type="transmembrane region" description="Helical" evidence="6">
    <location>
        <begin position="24"/>
        <end position="43"/>
    </location>
</feature>
<dbReference type="Pfam" id="PF07690">
    <property type="entry name" value="MFS_1"/>
    <property type="match status" value="1"/>
</dbReference>
<gene>
    <name evidence="8" type="ORF">GCM10011409_33260</name>
</gene>
<feature type="transmembrane region" description="Helical" evidence="6">
    <location>
        <begin position="167"/>
        <end position="184"/>
    </location>
</feature>
<keyword evidence="9" id="KW-1185">Reference proteome</keyword>
<feature type="transmembrane region" description="Helical" evidence="6">
    <location>
        <begin position="344"/>
        <end position="368"/>
    </location>
</feature>
<dbReference type="GO" id="GO:0046943">
    <property type="term" value="F:carboxylic acid transmembrane transporter activity"/>
    <property type="evidence" value="ECO:0007669"/>
    <property type="project" value="TreeGrafter"/>
</dbReference>
<keyword evidence="3 6" id="KW-0812">Transmembrane</keyword>
<dbReference type="SUPFAM" id="SSF103473">
    <property type="entry name" value="MFS general substrate transporter"/>
    <property type="match status" value="1"/>
</dbReference>
<dbReference type="InterPro" id="IPR020846">
    <property type="entry name" value="MFS_dom"/>
</dbReference>
<dbReference type="InterPro" id="IPR011701">
    <property type="entry name" value="MFS"/>
</dbReference>
<evidence type="ECO:0000313" key="8">
    <source>
        <dbReference type="EMBL" id="GGB53023.1"/>
    </source>
</evidence>
<dbReference type="PANTHER" id="PTHR23508:SF10">
    <property type="entry name" value="CARBOXYLIC ACID TRANSPORTER PROTEIN HOMOLOG"/>
    <property type="match status" value="1"/>
</dbReference>
<sequence length="459" mass="50159">MKNTASKLEISKEPEIGLLPRAPSYSWIALVFLWLIFAMNATSREIMNRVMPAIVDEYELSANVVGQMVSLIMLSTGVLSIWGASWSDKKGLGWARKYSGVWIALAYTFFSVLTGVSPLTSAAVGFVIFQVIKNMFGGIGESIEVSTVAEWWPKERRGFALGAHHSAYPWGTLLSGLLISVILVNTDGNWRMPFLLVPLLIVPIYVAYWFFSTPKNFKKYEKNAINMNLTPTLDSVEVQENKKGAILESLKNPNILVGTLCALLGQAAFTGLNFWLSPYLAFVGNFDYAAAAAWSVIFTITGGLGQIFWGSISDTIGRKRTMLISFAWLTVALVLFQFSAQSILLLVCIQLFAGICTNAIFPVIFSLITDSAKSGYTGTAMGIAMTGMYIGGISPTALGFFINTGGGWDSQTGYITGLYFLASCMIVAFLLTLLFTRETVGNKRGKDWSLVSKKSCGIE</sequence>
<dbReference type="Proteomes" id="UP000621492">
    <property type="component" value="Unassembled WGS sequence"/>
</dbReference>
<feature type="transmembrane region" description="Helical" evidence="6">
    <location>
        <begin position="380"/>
        <end position="402"/>
    </location>
</feature>
<keyword evidence="5 6" id="KW-0472">Membrane</keyword>
<evidence type="ECO:0000256" key="1">
    <source>
        <dbReference type="ARBA" id="ARBA00004651"/>
    </source>
</evidence>
<keyword evidence="2" id="KW-0813">Transport</keyword>
<dbReference type="Gene3D" id="1.20.1250.20">
    <property type="entry name" value="MFS general substrate transporter like domains"/>
    <property type="match status" value="2"/>
</dbReference>
<feature type="transmembrane region" description="Helical" evidence="6">
    <location>
        <begin position="414"/>
        <end position="436"/>
    </location>
</feature>
<dbReference type="PANTHER" id="PTHR23508">
    <property type="entry name" value="CARBOXYLIC ACID TRANSPORTER PROTEIN HOMOLOG"/>
    <property type="match status" value="1"/>
</dbReference>
<feature type="transmembrane region" description="Helical" evidence="6">
    <location>
        <begin position="64"/>
        <end position="84"/>
    </location>
</feature>
<evidence type="ECO:0000259" key="7">
    <source>
        <dbReference type="PROSITE" id="PS50850"/>
    </source>
</evidence>
<name>A0A9W5X751_9BACI</name>
<organism evidence="8 9">
    <name type="scientific">Lentibacillus populi</name>
    <dbReference type="NCBI Taxonomy" id="1827502"/>
    <lineage>
        <taxon>Bacteria</taxon>
        <taxon>Bacillati</taxon>
        <taxon>Bacillota</taxon>
        <taxon>Bacilli</taxon>
        <taxon>Bacillales</taxon>
        <taxon>Bacillaceae</taxon>
        <taxon>Lentibacillus</taxon>
    </lineage>
</organism>
<feature type="transmembrane region" description="Helical" evidence="6">
    <location>
        <begin position="104"/>
        <end position="129"/>
    </location>
</feature>
<protein>
    <submittedName>
        <fullName evidence="8">MFS transporter</fullName>
    </submittedName>
</protein>
<comment type="caution">
    <text evidence="8">The sequence shown here is derived from an EMBL/GenBank/DDBJ whole genome shotgun (WGS) entry which is preliminary data.</text>
</comment>
<reference evidence="8" key="2">
    <citation type="submission" date="2020-09" db="EMBL/GenBank/DDBJ databases">
        <authorList>
            <person name="Sun Q."/>
            <person name="Zhou Y."/>
        </authorList>
    </citation>
    <scope>NUCLEOTIDE SEQUENCE</scope>
    <source>
        <strain evidence="8">CGMCC 1.15454</strain>
    </source>
</reference>
<dbReference type="AlphaFoldDB" id="A0A9W5X751"/>
<evidence type="ECO:0000256" key="5">
    <source>
        <dbReference type="ARBA" id="ARBA00023136"/>
    </source>
</evidence>
<reference evidence="8" key="1">
    <citation type="journal article" date="2014" name="Int. J. Syst. Evol. Microbiol.">
        <title>Complete genome sequence of Corynebacterium casei LMG S-19264T (=DSM 44701T), isolated from a smear-ripened cheese.</title>
        <authorList>
            <consortium name="US DOE Joint Genome Institute (JGI-PGF)"/>
            <person name="Walter F."/>
            <person name="Albersmeier A."/>
            <person name="Kalinowski J."/>
            <person name="Ruckert C."/>
        </authorList>
    </citation>
    <scope>NUCLEOTIDE SEQUENCE</scope>
    <source>
        <strain evidence="8">CGMCC 1.15454</strain>
    </source>
</reference>
<evidence type="ECO:0000256" key="2">
    <source>
        <dbReference type="ARBA" id="ARBA00022448"/>
    </source>
</evidence>
<comment type="subcellular location">
    <subcellularLocation>
        <location evidence="1">Cell membrane</location>
        <topology evidence="1">Multi-pass membrane protein</topology>
    </subcellularLocation>
</comment>
<feature type="domain" description="Major facilitator superfamily (MFS) profile" evidence="7">
    <location>
        <begin position="29"/>
        <end position="440"/>
    </location>
</feature>
<evidence type="ECO:0000256" key="6">
    <source>
        <dbReference type="SAM" id="Phobius"/>
    </source>
</evidence>
<evidence type="ECO:0000313" key="9">
    <source>
        <dbReference type="Proteomes" id="UP000621492"/>
    </source>
</evidence>
<evidence type="ECO:0000256" key="3">
    <source>
        <dbReference type="ARBA" id="ARBA00022692"/>
    </source>
</evidence>
<feature type="transmembrane region" description="Helical" evidence="6">
    <location>
        <begin position="288"/>
        <end position="309"/>
    </location>
</feature>
<keyword evidence="4 6" id="KW-1133">Transmembrane helix</keyword>
<feature type="transmembrane region" description="Helical" evidence="6">
    <location>
        <begin position="255"/>
        <end position="276"/>
    </location>
</feature>
<evidence type="ECO:0000256" key="4">
    <source>
        <dbReference type="ARBA" id="ARBA00022989"/>
    </source>
</evidence>
<feature type="transmembrane region" description="Helical" evidence="6">
    <location>
        <begin position="190"/>
        <end position="211"/>
    </location>
</feature>
<proteinExistence type="predicted"/>
<dbReference type="GO" id="GO:0005886">
    <property type="term" value="C:plasma membrane"/>
    <property type="evidence" value="ECO:0007669"/>
    <property type="project" value="UniProtKB-SubCell"/>
</dbReference>
<dbReference type="EMBL" id="BMJD01000033">
    <property type="protein sequence ID" value="GGB53023.1"/>
    <property type="molecule type" value="Genomic_DNA"/>
</dbReference>
<dbReference type="RefSeq" id="WP_188725520.1">
    <property type="nucleotide sequence ID" value="NZ_BMJD01000033.1"/>
</dbReference>
<accession>A0A9W5X751</accession>
<dbReference type="InterPro" id="IPR036259">
    <property type="entry name" value="MFS_trans_sf"/>
</dbReference>
<dbReference type="PROSITE" id="PS50850">
    <property type="entry name" value="MFS"/>
    <property type="match status" value="1"/>
</dbReference>